<dbReference type="GO" id="GO:0051539">
    <property type="term" value="F:4 iron, 4 sulfur cluster binding"/>
    <property type="evidence" value="ECO:0007669"/>
    <property type="project" value="UniProtKB-KW"/>
</dbReference>
<keyword evidence="9" id="KW-1185">Reference proteome</keyword>
<keyword evidence="2" id="KW-0004">4Fe-4S</keyword>
<dbReference type="SFLD" id="SFLDS00029">
    <property type="entry name" value="Radical_SAM"/>
    <property type="match status" value="1"/>
</dbReference>
<protein>
    <recommendedName>
        <fullName evidence="7">Radical SAM core domain-containing protein</fullName>
    </recommendedName>
</protein>
<name>A0A2V2N499_9EURY</name>
<comment type="cofactor">
    <cofactor evidence="1">
        <name>[4Fe-4S] cluster</name>
        <dbReference type="ChEBI" id="CHEBI:49883"/>
    </cofactor>
</comment>
<reference evidence="8 9" key="1">
    <citation type="submission" date="2018-05" db="EMBL/GenBank/DDBJ databases">
        <title>Draft genome of Methanospirillum lacunae Ki8-1.</title>
        <authorList>
            <person name="Dueholm M.S."/>
            <person name="Nielsen P.H."/>
            <person name="Bakmann L.F."/>
            <person name="Otzen D.E."/>
        </authorList>
    </citation>
    <scope>NUCLEOTIDE SEQUENCE [LARGE SCALE GENOMIC DNA]</scope>
    <source>
        <strain evidence="8 9">Ki8-1</strain>
    </source>
</reference>
<evidence type="ECO:0000313" key="9">
    <source>
        <dbReference type="Proteomes" id="UP000245657"/>
    </source>
</evidence>
<evidence type="ECO:0000259" key="7">
    <source>
        <dbReference type="PROSITE" id="PS51918"/>
    </source>
</evidence>
<dbReference type="AlphaFoldDB" id="A0A2V2N499"/>
<dbReference type="PROSITE" id="PS51918">
    <property type="entry name" value="RADICAL_SAM"/>
    <property type="match status" value="1"/>
</dbReference>
<dbReference type="GeneID" id="97547027"/>
<dbReference type="InterPro" id="IPR058240">
    <property type="entry name" value="rSAM_sf"/>
</dbReference>
<dbReference type="GO" id="GO:0046872">
    <property type="term" value="F:metal ion binding"/>
    <property type="evidence" value="ECO:0007669"/>
    <property type="project" value="UniProtKB-KW"/>
</dbReference>
<dbReference type="SUPFAM" id="SSF53807">
    <property type="entry name" value="Helical backbone' metal receptor"/>
    <property type="match status" value="1"/>
</dbReference>
<keyword evidence="3" id="KW-0949">S-adenosyl-L-methionine</keyword>
<dbReference type="Gene3D" id="3.40.50.1980">
    <property type="entry name" value="Nitrogenase molybdenum iron protein domain"/>
    <property type="match status" value="1"/>
</dbReference>
<dbReference type="Proteomes" id="UP000245657">
    <property type="component" value="Unassembled WGS sequence"/>
</dbReference>
<dbReference type="InterPro" id="IPR034457">
    <property type="entry name" value="Organic_radical-activating"/>
</dbReference>
<dbReference type="GO" id="GO:0003824">
    <property type="term" value="F:catalytic activity"/>
    <property type="evidence" value="ECO:0007669"/>
    <property type="project" value="InterPro"/>
</dbReference>
<dbReference type="RefSeq" id="WP_109968966.1">
    <property type="nucleotide sequence ID" value="NZ_CP176093.1"/>
</dbReference>
<dbReference type="InterPro" id="IPR007197">
    <property type="entry name" value="rSAM"/>
</dbReference>
<evidence type="ECO:0000256" key="1">
    <source>
        <dbReference type="ARBA" id="ARBA00001966"/>
    </source>
</evidence>
<dbReference type="InterPro" id="IPR027596">
    <property type="entry name" value="AmmeMemoSam_rS"/>
</dbReference>
<feature type="domain" description="Radical SAM core" evidence="7">
    <location>
        <begin position="53"/>
        <end position="272"/>
    </location>
</feature>
<dbReference type="SFLD" id="SFLDG01101">
    <property type="entry name" value="Uncharacterised_Radical_SAM_Su"/>
    <property type="match status" value="1"/>
</dbReference>
<evidence type="ECO:0000256" key="5">
    <source>
        <dbReference type="ARBA" id="ARBA00023004"/>
    </source>
</evidence>
<evidence type="ECO:0000256" key="6">
    <source>
        <dbReference type="ARBA" id="ARBA00023014"/>
    </source>
</evidence>
<gene>
    <name evidence="8" type="ORF">DK846_10810</name>
</gene>
<dbReference type="InterPro" id="IPR013785">
    <property type="entry name" value="Aldolase_TIM"/>
</dbReference>
<evidence type="ECO:0000256" key="3">
    <source>
        <dbReference type="ARBA" id="ARBA00022691"/>
    </source>
</evidence>
<comment type="caution">
    <text evidence="8">The sequence shown here is derived from an EMBL/GenBank/DDBJ whole genome shotgun (WGS) entry which is preliminary data.</text>
</comment>
<evidence type="ECO:0000256" key="4">
    <source>
        <dbReference type="ARBA" id="ARBA00022723"/>
    </source>
</evidence>
<evidence type="ECO:0000256" key="2">
    <source>
        <dbReference type="ARBA" id="ARBA00022485"/>
    </source>
</evidence>
<keyword evidence="4" id="KW-0479">Metal-binding</keyword>
<dbReference type="Gene3D" id="3.20.20.70">
    <property type="entry name" value="Aldolase class I"/>
    <property type="match status" value="1"/>
</dbReference>
<accession>A0A2V2N499</accession>
<dbReference type="PANTHER" id="PTHR30352">
    <property type="entry name" value="PYRUVATE FORMATE-LYASE-ACTIVATING ENZYME"/>
    <property type="match status" value="1"/>
</dbReference>
<evidence type="ECO:0000313" key="8">
    <source>
        <dbReference type="EMBL" id="PWR71348.1"/>
    </source>
</evidence>
<proteinExistence type="predicted"/>
<keyword evidence="5" id="KW-0408">Iron</keyword>
<keyword evidence="6" id="KW-0411">Iron-sulfur</keyword>
<dbReference type="PANTHER" id="PTHR30352:SF5">
    <property type="entry name" value="PYRUVATE FORMATE-LYASE 1-ACTIVATING ENZYME"/>
    <property type="match status" value="1"/>
</dbReference>
<dbReference type="SUPFAM" id="SSF102114">
    <property type="entry name" value="Radical SAM enzymes"/>
    <property type="match status" value="1"/>
</dbReference>
<sequence length="574" mass="64900">MECQICGHFCQISEGKTGKCRMQTCANGILHERFADKYLALWPSAIETVPFLHYTPGGRYLLLSTLGCNLSCPGCVSHMLVDDPDLIAGALLKADPDEILNQVRDHSCLGVIFCLNEPSVSFHTLINTAKTLKKEGLLVGCASNGCMESPVLRQILPYLDMVNIGMKGLSDDVYRTCGSPCGVKQVLDNIKIIHDTRIHLEVSVVFEARREHEITNLARHLSYLSAEIPLHIMRFIPFNGADNDCEPAPDDAEKLVTQCKTWLNWVYLFNTPGTYNLSSYCPDCKTLLIERTFYGPMGARLTNRIYQSECTCGRTIPVFGEYYRNDGYEPRFRGGYRTSVLLDMVSGTLNQLGIYDKKVVSRVLVQILSGDWLEKLQTFFATPEGYIEYIRTLGQFADTQDLVHPLLGFYTERLEQITKFVTNLRHPRVFCALSHPYLASYPDKMEVALAARAGGDVLNYQISYTESRPHPLSREEFMALQPEIILCLGMGISDTSDFLHHCHIEGLLAPAIETEQVYCIPKKYPVSGIRWILALEYFANLLHPEIIRFSLEEDEKYLNTLLNDIQTNQTNTRI</sequence>
<dbReference type="EMBL" id="QGMY01000008">
    <property type="protein sequence ID" value="PWR71348.1"/>
    <property type="molecule type" value="Genomic_DNA"/>
</dbReference>
<organism evidence="8 9">
    <name type="scientific">Methanospirillum lacunae</name>
    <dbReference type="NCBI Taxonomy" id="668570"/>
    <lineage>
        <taxon>Archaea</taxon>
        <taxon>Methanobacteriati</taxon>
        <taxon>Methanobacteriota</taxon>
        <taxon>Stenosarchaea group</taxon>
        <taxon>Methanomicrobia</taxon>
        <taxon>Methanomicrobiales</taxon>
        <taxon>Methanospirillaceae</taxon>
        <taxon>Methanospirillum</taxon>
    </lineage>
</organism>
<dbReference type="Pfam" id="PF04055">
    <property type="entry name" value="Radical_SAM"/>
    <property type="match status" value="1"/>
</dbReference>